<reference evidence="1 2" key="1">
    <citation type="submission" date="2023-11" db="EMBL/GenBank/DDBJ databases">
        <title>Plant-associative lifestyle of Vibrio porteresiae and its evolutionary dynamics.</title>
        <authorList>
            <person name="Rameshkumar N."/>
            <person name="Kirti K."/>
        </authorList>
    </citation>
    <scope>NUCLEOTIDE SEQUENCE [LARGE SCALE GENOMIC DNA]</scope>
    <source>
        <strain evidence="1 2">MSSRF7</strain>
    </source>
</reference>
<protein>
    <recommendedName>
        <fullName evidence="3">Porin</fullName>
    </recommendedName>
</protein>
<name>A0ABU4IY99_9VIBR</name>
<evidence type="ECO:0000313" key="1">
    <source>
        <dbReference type="EMBL" id="MDW6093893.1"/>
    </source>
</evidence>
<sequence>MGFYFRIFIYYCSWIATVFAGKTRQMVIYNRLAGFFINRGLKDMKNITILAFAIACGLSHNVYAKSDTTKWDSDIVKNYKKIGSTIEPLTNLDKNSRWYFNGFLKGGYNTSTDHTDYEKAYFKVMMRMRGYTALTDRIGFVGDVRLEAQENWADENNKVIDRFDNFDDKQKIDQFRVGFEDSVWGFLGYGKYTATMASFSNDVAVTGLYNNQSERGIKNAGKIIYDSHYDNNLYVYASYDVDSDIMGMDFGYQTADIYSYEADSYGAYLAVHNGQPGLFVGSKGIMGNRGAKTKDSYHSNSDTNFERTDKNLLTYTFYGYKQFAKAQRMSWNFSYSKMDDHENGDIIRNQGYATKGLGASANVTYSLLPENGEGFSPTIIVNVDELDKAFELQLKYFINRRTTIAISEVMSDKGDDQMYLESRFNF</sequence>
<evidence type="ECO:0008006" key="3">
    <source>
        <dbReference type="Google" id="ProtNLM"/>
    </source>
</evidence>
<evidence type="ECO:0000313" key="2">
    <source>
        <dbReference type="Proteomes" id="UP001279860"/>
    </source>
</evidence>
<keyword evidence="2" id="KW-1185">Reference proteome</keyword>
<organism evidence="1 2">
    <name type="scientific">Vibrio rhizosphaerae</name>
    <dbReference type="NCBI Taxonomy" id="398736"/>
    <lineage>
        <taxon>Bacteria</taxon>
        <taxon>Pseudomonadati</taxon>
        <taxon>Pseudomonadota</taxon>
        <taxon>Gammaproteobacteria</taxon>
        <taxon>Vibrionales</taxon>
        <taxon>Vibrionaceae</taxon>
        <taxon>Vibrio</taxon>
    </lineage>
</organism>
<accession>A0ABU4IY99</accession>
<dbReference type="Proteomes" id="UP001279860">
    <property type="component" value="Unassembled WGS sequence"/>
</dbReference>
<comment type="caution">
    <text evidence="1">The sequence shown here is derived from an EMBL/GenBank/DDBJ whole genome shotgun (WGS) entry which is preliminary data.</text>
</comment>
<dbReference type="EMBL" id="JAWRCP010000001">
    <property type="protein sequence ID" value="MDW6093893.1"/>
    <property type="molecule type" value="Genomic_DNA"/>
</dbReference>
<dbReference type="RefSeq" id="WP_038182951.1">
    <property type="nucleotide sequence ID" value="NZ_AP024903.1"/>
</dbReference>
<proteinExistence type="predicted"/>
<gene>
    <name evidence="1" type="ORF">SBX64_15245</name>
</gene>